<comment type="subcellular location">
    <subcellularLocation>
        <location evidence="1 7">Cell membrane</location>
        <topology evidence="1 7">Multi-pass membrane protein</topology>
    </subcellularLocation>
</comment>
<evidence type="ECO:0000256" key="7">
    <source>
        <dbReference type="RuleBase" id="RU363032"/>
    </source>
</evidence>
<dbReference type="InterPro" id="IPR000515">
    <property type="entry name" value="MetI-like"/>
</dbReference>
<dbReference type="Pfam" id="PF00528">
    <property type="entry name" value="BPD_transp_1"/>
    <property type="match status" value="1"/>
</dbReference>
<feature type="transmembrane region" description="Helical" evidence="7">
    <location>
        <begin position="112"/>
        <end position="132"/>
    </location>
</feature>
<proteinExistence type="inferred from homology"/>
<dbReference type="InterPro" id="IPR050809">
    <property type="entry name" value="UgpAE/MalFG_permease"/>
</dbReference>
<evidence type="ECO:0000256" key="6">
    <source>
        <dbReference type="ARBA" id="ARBA00023136"/>
    </source>
</evidence>
<feature type="domain" description="ABC transmembrane type-1" evidence="8">
    <location>
        <begin position="76"/>
        <end position="295"/>
    </location>
</feature>
<comment type="similarity">
    <text evidence="7">Belongs to the binding-protein-dependent transport system permease family.</text>
</comment>
<feature type="transmembrane region" description="Helical" evidence="7">
    <location>
        <begin position="210"/>
        <end position="230"/>
    </location>
</feature>
<evidence type="ECO:0000313" key="10">
    <source>
        <dbReference type="Proteomes" id="UP000095003"/>
    </source>
</evidence>
<name>A0A1E3ALI8_9FIRM</name>
<keyword evidence="6 7" id="KW-0472">Membrane</keyword>
<dbReference type="AlphaFoldDB" id="A0A1E3ALI8"/>
<accession>A0A1E3ALI8</accession>
<dbReference type="GO" id="GO:0055085">
    <property type="term" value="P:transmembrane transport"/>
    <property type="evidence" value="ECO:0007669"/>
    <property type="project" value="InterPro"/>
</dbReference>
<evidence type="ECO:0000256" key="4">
    <source>
        <dbReference type="ARBA" id="ARBA00022692"/>
    </source>
</evidence>
<organism evidence="9 10">
    <name type="scientific">Eisenbergiella tayi</name>
    <dbReference type="NCBI Taxonomy" id="1432052"/>
    <lineage>
        <taxon>Bacteria</taxon>
        <taxon>Bacillati</taxon>
        <taxon>Bacillota</taxon>
        <taxon>Clostridia</taxon>
        <taxon>Lachnospirales</taxon>
        <taxon>Lachnospiraceae</taxon>
        <taxon>Eisenbergiella</taxon>
    </lineage>
</organism>
<dbReference type="Gene3D" id="1.10.3720.10">
    <property type="entry name" value="MetI-like"/>
    <property type="match status" value="1"/>
</dbReference>
<gene>
    <name evidence="9" type="primary">yteP_84</name>
    <name evidence="9" type="ORF">BEH84_05031</name>
</gene>
<dbReference type="InterPro" id="IPR035906">
    <property type="entry name" value="MetI-like_sf"/>
</dbReference>
<protein>
    <submittedName>
        <fullName evidence="9">Putative multiple-sugar transport system permease YteP</fullName>
    </submittedName>
</protein>
<keyword evidence="2 7" id="KW-0813">Transport</keyword>
<dbReference type="SUPFAM" id="SSF161098">
    <property type="entry name" value="MetI-like"/>
    <property type="match status" value="1"/>
</dbReference>
<feature type="transmembrane region" description="Helical" evidence="7">
    <location>
        <begin position="80"/>
        <end position="100"/>
    </location>
</feature>
<feature type="transmembrane region" description="Helical" evidence="7">
    <location>
        <begin position="15"/>
        <end position="36"/>
    </location>
</feature>
<keyword evidence="4 7" id="KW-0812">Transmembrane</keyword>
<reference evidence="9 10" key="1">
    <citation type="submission" date="2016-07" db="EMBL/GenBank/DDBJ databases">
        <title>Characterization of isolates of Eisenbergiella tayi derived from blood cultures, using whole genome sequencing.</title>
        <authorList>
            <person name="Burdz T."/>
            <person name="Wiebe D."/>
            <person name="Huynh C."/>
            <person name="Bernard K."/>
        </authorList>
    </citation>
    <scope>NUCLEOTIDE SEQUENCE [LARGE SCALE GENOMIC DNA]</scope>
    <source>
        <strain evidence="9 10">NML 120489</strain>
    </source>
</reference>
<evidence type="ECO:0000256" key="3">
    <source>
        <dbReference type="ARBA" id="ARBA00022475"/>
    </source>
</evidence>
<dbReference type="Proteomes" id="UP000095003">
    <property type="component" value="Unassembled WGS sequence"/>
</dbReference>
<evidence type="ECO:0000256" key="1">
    <source>
        <dbReference type="ARBA" id="ARBA00004651"/>
    </source>
</evidence>
<dbReference type="CDD" id="cd06261">
    <property type="entry name" value="TM_PBP2"/>
    <property type="match status" value="1"/>
</dbReference>
<keyword evidence="5 7" id="KW-1133">Transmembrane helix</keyword>
<dbReference type="EMBL" id="MCGI01000005">
    <property type="protein sequence ID" value="ODM09281.1"/>
    <property type="molecule type" value="Genomic_DNA"/>
</dbReference>
<dbReference type="PANTHER" id="PTHR43227:SF11">
    <property type="entry name" value="BLL4140 PROTEIN"/>
    <property type="match status" value="1"/>
</dbReference>
<evidence type="ECO:0000313" key="9">
    <source>
        <dbReference type="EMBL" id="ODM09281.1"/>
    </source>
</evidence>
<dbReference type="RefSeq" id="WP_009254704.1">
    <property type="nucleotide sequence ID" value="NZ_CABMHK010000019.1"/>
</dbReference>
<evidence type="ECO:0000259" key="8">
    <source>
        <dbReference type="PROSITE" id="PS50928"/>
    </source>
</evidence>
<feature type="transmembrane region" description="Helical" evidence="7">
    <location>
        <begin position="242"/>
        <end position="261"/>
    </location>
</feature>
<keyword evidence="3" id="KW-1003">Cell membrane</keyword>
<comment type="caution">
    <text evidence="9">The sequence shown here is derived from an EMBL/GenBank/DDBJ whole genome shotgun (WGS) entry which is preliminary data.</text>
</comment>
<dbReference type="PROSITE" id="PS50928">
    <property type="entry name" value="ABC_TM1"/>
    <property type="match status" value="1"/>
</dbReference>
<dbReference type="GO" id="GO:0005886">
    <property type="term" value="C:plasma membrane"/>
    <property type="evidence" value="ECO:0007669"/>
    <property type="project" value="UniProtKB-SubCell"/>
</dbReference>
<keyword evidence="9" id="KW-0762">Sugar transport</keyword>
<evidence type="ECO:0000256" key="2">
    <source>
        <dbReference type="ARBA" id="ARBA00022448"/>
    </source>
</evidence>
<evidence type="ECO:0000256" key="5">
    <source>
        <dbReference type="ARBA" id="ARBA00022989"/>
    </source>
</evidence>
<sequence length="304" mass="34029">MKALRTLQKNIRRDWMLLLIILPGVLYFAIFCYGPMYGILMAFKDYNISKGIWGSPWAGLKHFRELVESVYFGRLVKNTFLLSIEQLLWSFPVPIAFALLLNELKHSGIRRVAQTAAYLPHFVSVVVVVGILKDLLSSNGGVLTQLLANFGVQPKNYFNLPEAFRTLYVGSGVWQEFGWNSIIYVAAIAGIDQEMYESASLDGAGRWKKLIYITLPSIAPTIILLLILNMGNMLNIGYEKVILMYNSATYSTADIFSTYVYRKGLLNAQYSFASAVGLANSMINVVILLGANFLAKKTTETSIF</sequence>
<dbReference type="PANTHER" id="PTHR43227">
    <property type="entry name" value="BLL4140 PROTEIN"/>
    <property type="match status" value="1"/>
</dbReference>
<feature type="transmembrane region" description="Helical" evidence="7">
    <location>
        <begin position="273"/>
        <end position="295"/>
    </location>
</feature>